<protein>
    <submittedName>
        <fullName evidence="2">Uncharacterized protein</fullName>
    </submittedName>
</protein>
<dbReference type="EMBL" id="NPEX01000033">
    <property type="protein sequence ID" value="RAI44806.1"/>
    <property type="molecule type" value="Genomic_DNA"/>
</dbReference>
<feature type="region of interest" description="Disordered" evidence="1">
    <location>
        <begin position="123"/>
        <end position="144"/>
    </location>
</feature>
<evidence type="ECO:0000313" key="2">
    <source>
        <dbReference type="EMBL" id="RAI44806.1"/>
    </source>
</evidence>
<accession>A0A327L2U9</accession>
<organism evidence="2 3">
    <name type="scientific">Rhodoplanes roseus</name>
    <dbReference type="NCBI Taxonomy" id="29409"/>
    <lineage>
        <taxon>Bacteria</taxon>
        <taxon>Pseudomonadati</taxon>
        <taxon>Pseudomonadota</taxon>
        <taxon>Alphaproteobacteria</taxon>
        <taxon>Hyphomicrobiales</taxon>
        <taxon>Nitrobacteraceae</taxon>
        <taxon>Rhodoplanes</taxon>
    </lineage>
</organism>
<comment type="caution">
    <text evidence="2">The sequence shown here is derived from an EMBL/GenBank/DDBJ whole genome shotgun (WGS) entry which is preliminary data.</text>
</comment>
<sequence>MAFMANEEVTMNKYGIGLAVGVAMMISGTVPSMAQQRYATDPDPFVYSRLDQEHRALSHSSAVLPRSTATRSAPVAVRGPAYATDPDPFVYNRLDQEHFALSHSGSVLPRAVAGARARALGVPDGGSLSSGGVTGNYSTDPDPRIRSRLLNERNVF</sequence>
<keyword evidence="3" id="KW-1185">Reference proteome</keyword>
<evidence type="ECO:0000256" key="1">
    <source>
        <dbReference type="SAM" id="MobiDB-lite"/>
    </source>
</evidence>
<feature type="region of interest" description="Disordered" evidence="1">
    <location>
        <begin position="58"/>
        <end position="81"/>
    </location>
</feature>
<evidence type="ECO:0000313" key="3">
    <source>
        <dbReference type="Proteomes" id="UP000249130"/>
    </source>
</evidence>
<proteinExistence type="predicted"/>
<dbReference type="AlphaFoldDB" id="A0A327L2U9"/>
<name>A0A327L2U9_9BRAD</name>
<reference evidence="2 3" key="1">
    <citation type="submission" date="2017-07" db="EMBL/GenBank/DDBJ databases">
        <title>Draft Genome Sequences of Select Purple Nonsulfur Bacteria.</title>
        <authorList>
            <person name="Lasarre B."/>
            <person name="Mckinlay J.B."/>
        </authorList>
    </citation>
    <scope>NUCLEOTIDE SEQUENCE [LARGE SCALE GENOMIC DNA]</scope>
    <source>
        <strain evidence="2 3">DSM 5909</strain>
    </source>
</reference>
<gene>
    <name evidence="2" type="ORF">CH341_07215</name>
</gene>
<dbReference type="Proteomes" id="UP000249130">
    <property type="component" value="Unassembled WGS sequence"/>
</dbReference>